<gene>
    <name evidence="5" type="ORF">NF556_14650</name>
</gene>
<evidence type="ECO:0000256" key="2">
    <source>
        <dbReference type="SAM" id="Phobius"/>
    </source>
</evidence>
<feature type="transmembrane region" description="Helical" evidence="2">
    <location>
        <begin position="360"/>
        <end position="384"/>
    </location>
</feature>
<feature type="transmembrane region" description="Helical" evidence="2">
    <location>
        <begin position="239"/>
        <end position="258"/>
    </location>
</feature>
<keyword evidence="2" id="KW-0812">Transmembrane</keyword>
<dbReference type="InterPro" id="IPR050879">
    <property type="entry name" value="Acyltransferase_3"/>
</dbReference>
<dbReference type="Pfam" id="PF19040">
    <property type="entry name" value="SGNH"/>
    <property type="match status" value="1"/>
</dbReference>
<feature type="domain" description="SGNH" evidence="4">
    <location>
        <begin position="491"/>
        <end position="699"/>
    </location>
</feature>
<feature type="transmembrane region" description="Helical" evidence="2">
    <location>
        <begin position="181"/>
        <end position="199"/>
    </location>
</feature>
<dbReference type="InterPro" id="IPR002656">
    <property type="entry name" value="Acyl_transf_3_dom"/>
</dbReference>
<evidence type="ECO:0000313" key="5">
    <source>
        <dbReference type="EMBL" id="USQ78857.1"/>
    </source>
</evidence>
<evidence type="ECO:0000313" key="6">
    <source>
        <dbReference type="Proteomes" id="UP001056455"/>
    </source>
</evidence>
<evidence type="ECO:0000259" key="4">
    <source>
        <dbReference type="Pfam" id="PF19040"/>
    </source>
</evidence>
<feature type="transmembrane region" description="Helical" evidence="2">
    <location>
        <begin position="205"/>
        <end position="227"/>
    </location>
</feature>
<feature type="transmembrane region" description="Helical" evidence="2">
    <location>
        <begin position="264"/>
        <end position="283"/>
    </location>
</feature>
<keyword evidence="5" id="KW-0012">Acyltransferase</keyword>
<feature type="transmembrane region" description="Helical" evidence="2">
    <location>
        <begin position="42"/>
        <end position="60"/>
    </location>
</feature>
<organism evidence="5 6">
    <name type="scientific">Ornithinimicrobium faecis</name>
    <dbReference type="NCBI Taxonomy" id="2934158"/>
    <lineage>
        <taxon>Bacteria</taxon>
        <taxon>Bacillati</taxon>
        <taxon>Actinomycetota</taxon>
        <taxon>Actinomycetes</taxon>
        <taxon>Micrococcales</taxon>
        <taxon>Ornithinimicrobiaceae</taxon>
        <taxon>Ornithinimicrobium</taxon>
    </lineage>
</organism>
<feature type="domain" description="Acyltransferase 3" evidence="3">
    <location>
        <begin position="14"/>
        <end position="339"/>
    </location>
</feature>
<accession>A0ABY4YQI2</accession>
<dbReference type="EMBL" id="CP099489">
    <property type="protein sequence ID" value="USQ78857.1"/>
    <property type="molecule type" value="Genomic_DNA"/>
</dbReference>
<dbReference type="GO" id="GO:0016746">
    <property type="term" value="F:acyltransferase activity"/>
    <property type="evidence" value="ECO:0007669"/>
    <property type="project" value="UniProtKB-KW"/>
</dbReference>
<feature type="transmembrane region" description="Helical" evidence="2">
    <location>
        <begin position="328"/>
        <end position="348"/>
    </location>
</feature>
<dbReference type="PANTHER" id="PTHR23028:SF53">
    <property type="entry name" value="ACYL_TRANSF_3 DOMAIN-CONTAINING PROTEIN"/>
    <property type="match status" value="1"/>
</dbReference>
<feature type="transmembrane region" description="Helical" evidence="2">
    <location>
        <begin position="152"/>
        <end position="169"/>
    </location>
</feature>
<proteinExistence type="predicted"/>
<dbReference type="Proteomes" id="UP001056455">
    <property type="component" value="Chromosome"/>
</dbReference>
<reference evidence="5" key="1">
    <citation type="submission" date="2022-06" db="EMBL/GenBank/DDBJ databases">
        <title>Ornithinimicrobium HY1793.</title>
        <authorList>
            <person name="Huang Y."/>
        </authorList>
    </citation>
    <scope>NUCLEOTIDE SEQUENCE</scope>
    <source>
        <strain evidence="5">HY1793</strain>
    </source>
</reference>
<protein>
    <submittedName>
        <fullName evidence="5">Acyltransferase</fullName>
    </submittedName>
</protein>
<feature type="region of interest" description="Disordered" evidence="1">
    <location>
        <begin position="402"/>
        <end position="469"/>
    </location>
</feature>
<feature type="transmembrane region" description="Helical" evidence="2">
    <location>
        <begin position="81"/>
        <end position="100"/>
    </location>
</feature>
<dbReference type="Pfam" id="PF01757">
    <property type="entry name" value="Acyl_transf_3"/>
    <property type="match status" value="1"/>
</dbReference>
<dbReference type="InterPro" id="IPR043968">
    <property type="entry name" value="SGNH"/>
</dbReference>
<dbReference type="PANTHER" id="PTHR23028">
    <property type="entry name" value="ACETYLTRANSFERASE"/>
    <property type="match status" value="1"/>
</dbReference>
<name>A0ABY4YQI2_9MICO</name>
<keyword evidence="2" id="KW-1133">Transmembrane helix</keyword>
<keyword evidence="2" id="KW-0472">Membrane</keyword>
<keyword evidence="5" id="KW-0808">Transferase</keyword>
<sequence>MPGRHSGTAHFRPDIEGLRAVAVLMVLAFHAGLPFAPGGFAGVDVFFVISGFLITGLLVREVERSGRVSLLTFYARRAKRLLPAASLVLVVTGILTWLFIPRVRWAEIGGDLVASAAYLINWRLADRSVDYLAEDSVASPVQHYWSLAVEEQFYIVWPLLIVFGAWLVHRHRLRTRPVLGALLLLVVVGSLGWSVVATASQPETAYFVTTTRLWELGVGGLVAITSAHWQRLAPGTATGLAWAGLAALLLSVTILGTGTAWPGYAALLPTLGTAAVIAGGFAGRDRGPVRLLGAAPMRDIGATSYSLYLWHWPLLVVAAAAWGDLSLWQGVAIAAFSYLPARLTYALVENPIRSAPVMSRLPFVALVVGAACTVLGVGAGVTLVRGMESSIEQTEAAPGAEALLDGGENPMDAPAPGRDADDPSAVDEDATPATATATDDSDPDLADTGPDVSRIDLTPESISPDPLLATKDLPDLYARGCSGKVGATEVIHCVSGDPEGELVVAVVGDSKIGQWGDVLEQVATDEGWQLHLYTRSGCTWTAASIDDDGSCLRWGQDVHDRLLGDEQPDVVIVSGVKHGSGDGSGQERRDRLAAGYADYWSDLGQVGVPVIVLSDTPSPGEHPVYECVSEHRDDVSVCAFDRSDGSGTRALQAAAAQVPTATFLTMNDWICPLEDCPPVIGDVLVYRQGSHITNTYAVSLLEPLRARLVPAVEAAVGASGASSP</sequence>
<feature type="transmembrane region" description="Helical" evidence="2">
    <location>
        <begin position="304"/>
        <end position="322"/>
    </location>
</feature>
<dbReference type="RefSeq" id="WP_252591652.1">
    <property type="nucleotide sequence ID" value="NZ_CP099489.1"/>
</dbReference>
<keyword evidence="6" id="KW-1185">Reference proteome</keyword>
<evidence type="ECO:0000256" key="1">
    <source>
        <dbReference type="SAM" id="MobiDB-lite"/>
    </source>
</evidence>
<evidence type="ECO:0000259" key="3">
    <source>
        <dbReference type="Pfam" id="PF01757"/>
    </source>
</evidence>